<dbReference type="EC" id="1.1.1.193" evidence="7"/>
<keyword evidence="11 20" id="KW-0378">Hydrolase</keyword>
<proteinExistence type="inferred from homology"/>
<feature type="binding site" evidence="17">
    <location>
        <position position="250"/>
    </location>
    <ligand>
        <name>substrate</name>
    </ligand>
</feature>
<keyword evidence="15" id="KW-0511">Multifunctional enzyme</keyword>
<evidence type="ECO:0000256" key="12">
    <source>
        <dbReference type="ARBA" id="ARBA00022833"/>
    </source>
</evidence>
<evidence type="ECO:0000313" key="20">
    <source>
        <dbReference type="EMBL" id="EFM01527.1"/>
    </source>
</evidence>
<evidence type="ECO:0000256" key="13">
    <source>
        <dbReference type="ARBA" id="ARBA00022857"/>
    </source>
</evidence>
<dbReference type="PANTHER" id="PTHR38011">
    <property type="entry name" value="DIHYDROFOLATE REDUCTASE FAMILY PROTEIN (AFU_ORTHOLOGUE AFUA_8G06820)"/>
    <property type="match status" value="1"/>
</dbReference>
<dbReference type="Gene3D" id="3.40.430.10">
    <property type="entry name" value="Dihydrofolate Reductase, subunit A"/>
    <property type="match status" value="2"/>
</dbReference>
<organism evidence="20 21">
    <name type="scientific">Hoylesella marshii DSM 16973 = JCM 13450</name>
    <dbReference type="NCBI Taxonomy" id="862515"/>
    <lineage>
        <taxon>Bacteria</taxon>
        <taxon>Pseudomonadati</taxon>
        <taxon>Bacteroidota</taxon>
        <taxon>Bacteroidia</taxon>
        <taxon>Bacteroidales</taxon>
        <taxon>Prevotellaceae</taxon>
        <taxon>Hoylesella</taxon>
    </lineage>
</organism>
<evidence type="ECO:0000256" key="4">
    <source>
        <dbReference type="ARBA" id="ARBA00005259"/>
    </source>
</evidence>
<feature type="binding site" evidence="17">
    <location>
        <position position="162"/>
    </location>
    <ligand>
        <name>NADP(+)</name>
        <dbReference type="ChEBI" id="CHEBI:58349"/>
    </ligand>
</feature>
<dbReference type="InterPro" id="IPR002125">
    <property type="entry name" value="CMP_dCMP_dom"/>
</dbReference>
<evidence type="ECO:0000259" key="19">
    <source>
        <dbReference type="PROSITE" id="PS51747"/>
    </source>
</evidence>
<dbReference type="NCBIfam" id="TIGR00326">
    <property type="entry name" value="eubact_ribD"/>
    <property type="match status" value="1"/>
</dbReference>
<dbReference type="HOGENOM" id="CLU_036590_1_1_10"/>
<dbReference type="InterPro" id="IPR002734">
    <property type="entry name" value="RibDG_C"/>
</dbReference>
<evidence type="ECO:0000313" key="21">
    <source>
        <dbReference type="Proteomes" id="UP000004394"/>
    </source>
</evidence>
<feature type="active site" description="Proton donor" evidence="16">
    <location>
        <position position="56"/>
    </location>
</feature>
<dbReference type="SUPFAM" id="SSF53597">
    <property type="entry name" value="Dihydrofolate reductase-like"/>
    <property type="match status" value="1"/>
</dbReference>
<feature type="domain" description="CMP/dCMP-type deaminase" evidence="19">
    <location>
        <begin position="5"/>
        <end position="130"/>
    </location>
</feature>
<name>E0NTZ4_9BACT</name>
<evidence type="ECO:0000256" key="1">
    <source>
        <dbReference type="ARBA" id="ARBA00002151"/>
    </source>
</evidence>
<evidence type="ECO:0000256" key="10">
    <source>
        <dbReference type="ARBA" id="ARBA00022723"/>
    </source>
</evidence>
<dbReference type="GO" id="GO:0008703">
    <property type="term" value="F:5-amino-6-(5-phosphoribosylamino)uracil reductase activity"/>
    <property type="evidence" value="ECO:0007669"/>
    <property type="project" value="UniProtKB-EC"/>
</dbReference>
<dbReference type="STRING" id="862515.HMPREF0658_1647"/>
<evidence type="ECO:0000256" key="9">
    <source>
        <dbReference type="ARBA" id="ARBA00022619"/>
    </source>
</evidence>
<gene>
    <name evidence="20" type="primary">ribD</name>
    <name evidence="20" type="ORF">HMPREF0658_1647</name>
</gene>
<evidence type="ECO:0000256" key="8">
    <source>
        <dbReference type="ARBA" id="ARBA00019930"/>
    </source>
</evidence>
<comment type="similarity">
    <text evidence="5">In the C-terminal section; belongs to the HTP reductase family.</text>
</comment>
<dbReference type="OrthoDB" id="9800865at2"/>
<dbReference type="CDD" id="cd01284">
    <property type="entry name" value="Riboflavin_deaminase-reductase"/>
    <property type="match status" value="1"/>
</dbReference>
<dbReference type="PANTHER" id="PTHR38011:SF7">
    <property type="entry name" value="2,5-DIAMINO-6-RIBOSYLAMINO-4(3H)-PYRIMIDINONE 5'-PHOSPHATE REDUCTASE"/>
    <property type="match status" value="1"/>
</dbReference>
<comment type="cofactor">
    <cofactor evidence="18">
        <name>Zn(2+)</name>
        <dbReference type="ChEBI" id="CHEBI:29105"/>
    </cofactor>
    <text evidence="18">Binds 1 zinc ion.</text>
</comment>
<evidence type="ECO:0000256" key="11">
    <source>
        <dbReference type="ARBA" id="ARBA00022801"/>
    </source>
</evidence>
<comment type="caution">
    <text evidence="20">The sequence shown here is derived from an EMBL/GenBank/DDBJ whole genome shotgun (WGS) entry which is preliminary data.</text>
</comment>
<protein>
    <recommendedName>
        <fullName evidence="8">Riboflavin biosynthesis protein RibD</fullName>
        <ecNumber evidence="7">1.1.1.193</ecNumber>
        <ecNumber evidence="6">3.5.4.26</ecNumber>
    </recommendedName>
</protein>
<comment type="function">
    <text evidence="1">Converts 2,5-diamino-6-(ribosylamino)-4(3h)-pyrimidinone 5'-phosphate into 5-amino-6-(ribosylamino)-2,4(1h,3h)-pyrimidinedione 5'-phosphate.</text>
</comment>
<feature type="binding site" evidence="17">
    <location>
        <position position="203"/>
    </location>
    <ligand>
        <name>substrate</name>
    </ligand>
</feature>
<dbReference type="GO" id="GO:0046872">
    <property type="term" value="F:metal ion binding"/>
    <property type="evidence" value="ECO:0007669"/>
    <property type="project" value="UniProtKB-KW"/>
</dbReference>
<dbReference type="UniPathway" id="UPA00275">
    <property type="reaction ID" value="UER00401"/>
</dbReference>
<evidence type="ECO:0000256" key="6">
    <source>
        <dbReference type="ARBA" id="ARBA00012766"/>
    </source>
</evidence>
<feature type="binding site" evidence="18">
    <location>
        <position position="92"/>
    </location>
    <ligand>
        <name>Zn(2+)</name>
        <dbReference type="ChEBI" id="CHEBI:29105"/>
        <note>catalytic</note>
    </ligand>
</feature>
<dbReference type="Gene3D" id="3.40.140.10">
    <property type="entry name" value="Cytidine Deaminase, domain 2"/>
    <property type="match status" value="1"/>
</dbReference>
<dbReference type="EC" id="3.5.4.26" evidence="6"/>
<reference evidence="20" key="1">
    <citation type="submission" date="2010-07" db="EMBL/GenBank/DDBJ databases">
        <authorList>
            <person name="Muzny D."/>
            <person name="Qin X."/>
            <person name="Deng J."/>
            <person name="Jiang H."/>
            <person name="Liu Y."/>
            <person name="Qu J."/>
            <person name="Song X.-Z."/>
            <person name="Zhang L."/>
            <person name="Thornton R."/>
            <person name="Coyle M."/>
            <person name="Francisco L."/>
            <person name="Jackson L."/>
            <person name="Javaid M."/>
            <person name="Korchina V."/>
            <person name="Kovar C."/>
            <person name="Mata R."/>
            <person name="Mathew T."/>
            <person name="Ngo R."/>
            <person name="Nguyen L."/>
            <person name="Nguyen N."/>
            <person name="Okwuonu G."/>
            <person name="Ongeri F."/>
            <person name="Pham C."/>
            <person name="Simmons D."/>
            <person name="Wilczek-Boney K."/>
            <person name="Hale W."/>
            <person name="Jakkamsetti A."/>
            <person name="Pham P."/>
            <person name="Ruth R."/>
            <person name="San Lucas F."/>
            <person name="Warren J."/>
            <person name="Zhang J."/>
            <person name="Zhao Z."/>
            <person name="Zhou C."/>
            <person name="Zhu D."/>
            <person name="Lee S."/>
            <person name="Bess C."/>
            <person name="Blankenburg K."/>
            <person name="Forbes L."/>
            <person name="Fu Q."/>
            <person name="Gubbala S."/>
            <person name="Hirani K."/>
            <person name="Jayaseelan J.C."/>
            <person name="Lara F."/>
            <person name="Munidasa M."/>
            <person name="Palculict T."/>
            <person name="Patil S."/>
            <person name="Pu L.-L."/>
            <person name="Saada N."/>
            <person name="Tang L."/>
            <person name="Weissenberger G."/>
            <person name="Zhu Y."/>
            <person name="Hemphill L."/>
            <person name="Shang Y."/>
            <person name="Youmans B."/>
            <person name="Ayvaz T."/>
            <person name="Ross M."/>
            <person name="Santibanez J."/>
            <person name="Aqrawi P."/>
            <person name="Gross S."/>
            <person name="Joshi V."/>
            <person name="Fowler G."/>
            <person name="Nazareth L."/>
            <person name="Reid J."/>
            <person name="Worley K."/>
            <person name="Petrosino J."/>
            <person name="Highlander S."/>
            <person name="Gibbs R."/>
        </authorList>
    </citation>
    <scope>NUCLEOTIDE SEQUENCE [LARGE SCALE GENOMIC DNA]</scope>
    <source>
        <strain evidence="20">DSM 16973</strain>
    </source>
</reference>
<evidence type="ECO:0000256" key="5">
    <source>
        <dbReference type="ARBA" id="ARBA00007417"/>
    </source>
</evidence>
<feature type="binding site" evidence="18">
    <location>
        <position position="83"/>
    </location>
    <ligand>
        <name>Zn(2+)</name>
        <dbReference type="ChEBI" id="CHEBI:29105"/>
        <note>catalytic</note>
    </ligand>
</feature>
<sequence length="315" mass="34890">MSQATTDEKYMRRCLQLAECGRENAKPNPMVGAVIVVENRIIGEGYHVRYGEAHAEVNAFASICPKDAALLPSATLYVSLEPCAHQGKTPPCTRLIIEKGVGRVVVGCIDPFAKVQGRGIRMLQEAGIEVTLGVLEAECLALNRRFIVCQHHCRPYIILKWAQTTNGFLDDNNHAMQLSTPFTRMLVHQLRADVDAILIGRHTDEREHPALTVRDWSGKNPRRIVLTHKLNIHQLMNDLYTEGVQSLLVEGGATTHQSFLNAGLWDEIRVETAPVVVTNGTKAAPLPKNIQIANTKEYDGNLITSYIKTDGLQAK</sequence>
<dbReference type="InterPro" id="IPR050765">
    <property type="entry name" value="Riboflavin_Biosynth_HTPR"/>
</dbReference>
<comment type="pathway">
    <text evidence="2">Cofactor biosynthesis; riboflavin biosynthesis; 5-amino-6-(D-ribitylamino)uracil from GTP: step 2/4.</text>
</comment>
<feature type="binding site" evidence="17">
    <location>
        <position position="214"/>
    </location>
    <ligand>
        <name>substrate</name>
    </ligand>
</feature>
<evidence type="ECO:0000256" key="14">
    <source>
        <dbReference type="ARBA" id="ARBA00023002"/>
    </source>
</evidence>
<keyword evidence="14 20" id="KW-0560">Oxidoreductase</keyword>
<feature type="binding site" evidence="17">
    <location>
        <begin position="252"/>
        <end position="258"/>
    </location>
    <ligand>
        <name>NADP(+)</name>
        <dbReference type="ChEBI" id="CHEBI:58349"/>
    </ligand>
</feature>
<dbReference type="PROSITE" id="PS51747">
    <property type="entry name" value="CYT_DCMP_DEAMINASES_2"/>
    <property type="match status" value="1"/>
</dbReference>
<feature type="binding site" evidence="17">
    <location>
        <position position="191"/>
    </location>
    <ligand>
        <name>substrate</name>
    </ligand>
</feature>
<dbReference type="eggNOG" id="COG0117">
    <property type="taxonomic scope" value="Bacteria"/>
</dbReference>
<keyword evidence="12 18" id="KW-0862">Zinc</keyword>
<dbReference type="FunFam" id="3.40.140.10:FF:000025">
    <property type="entry name" value="Riboflavin biosynthesis protein RibD"/>
    <property type="match status" value="1"/>
</dbReference>
<dbReference type="RefSeq" id="WP_006949846.1">
    <property type="nucleotide sequence ID" value="NZ_BAJI01000010.1"/>
</dbReference>
<evidence type="ECO:0000256" key="2">
    <source>
        <dbReference type="ARBA" id="ARBA00004882"/>
    </source>
</evidence>
<dbReference type="Proteomes" id="UP000004394">
    <property type="component" value="Unassembled WGS sequence"/>
</dbReference>
<comment type="similarity">
    <text evidence="4">In the N-terminal section; belongs to the cytidine and deoxycytidylate deaminase family.</text>
</comment>
<dbReference type="Pfam" id="PF01872">
    <property type="entry name" value="RibD_C"/>
    <property type="match status" value="1"/>
</dbReference>
<evidence type="ECO:0000256" key="3">
    <source>
        <dbReference type="ARBA" id="ARBA00004910"/>
    </source>
</evidence>
<dbReference type="Pfam" id="PF00383">
    <property type="entry name" value="dCMP_cyt_deam_1"/>
    <property type="match status" value="1"/>
</dbReference>
<keyword evidence="9" id="KW-0686">Riboflavin biosynthesis</keyword>
<dbReference type="EMBL" id="AEEI01000050">
    <property type="protein sequence ID" value="EFM01527.1"/>
    <property type="molecule type" value="Genomic_DNA"/>
</dbReference>
<dbReference type="InterPro" id="IPR004794">
    <property type="entry name" value="Eubact_RibD"/>
</dbReference>
<keyword evidence="13 17" id="KW-0521">NADP</keyword>
<evidence type="ECO:0000256" key="16">
    <source>
        <dbReference type="PIRSR" id="PIRSR006769-1"/>
    </source>
</evidence>
<feature type="binding site" evidence="17">
    <location>
        <position position="211"/>
    </location>
    <ligand>
        <name>substrate</name>
    </ligand>
</feature>
<keyword evidence="10 18" id="KW-0479">Metal-binding</keyword>
<dbReference type="AlphaFoldDB" id="E0NTZ4"/>
<dbReference type="InterPro" id="IPR024072">
    <property type="entry name" value="DHFR-like_dom_sf"/>
</dbReference>
<dbReference type="GO" id="GO:0009231">
    <property type="term" value="P:riboflavin biosynthetic process"/>
    <property type="evidence" value="ECO:0007669"/>
    <property type="project" value="UniProtKB-UniPathway"/>
</dbReference>
<evidence type="ECO:0000256" key="15">
    <source>
        <dbReference type="ARBA" id="ARBA00023268"/>
    </source>
</evidence>
<dbReference type="eggNOG" id="COG1985">
    <property type="taxonomic scope" value="Bacteria"/>
</dbReference>
<feature type="binding site" evidence="18">
    <location>
        <position position="54"/>
    </location>
    <ligand>
        <name>Zn(2+)</name>
        <dbReference type="ChEBI" id="CHEBI:29105"/>
        <note>catalytic</note>
    </ligand>
</feature>
<comment type="pathway">
    <text evidence="3">Cofactor biosynthesis; riboflavin biosynthesis; 5-amino-6-(D-ribitylamino)uracil from GTP: step 3/4.</text>
</comment>
<accession>E0NTZ4</accession>
<evidence type="ECO:0000256" key="18">
    <source>
        <dbReference type="PIRSR" id="PIRSR006769-3"/>
    </source>
</evidence>
<dbReference type="PIRSF" id="PIRSF006769">
    <property type="entry name" value="RibD"/>
    <property type="match status" value="1"/>
</dbReference>
<evidence type="ECO:0000256" key="17">
    <source>
        <dbReference type="PIRSR" id="PIRSR006769-2"/>
    </source>
</evidence>
<evidence type="ECO:0000256" key="7">
    <source>
        <dbReference type="ARBA" id="ARBA00013173"/>
    </source>
</evidence>
<dbReference type="GO" id="GO:0008835">
    <property type="term" value="F:diaminohydroxyphosphoribosylaminopyrimidine deaminase activity"/>
    <property type="evidence" value="ECO:0007669"/>
    <property type="project" value="UniProtKB-EC"/>
</dbReference>
<dbReference type="InterPro" id="IPR016193">
    <property type="entry name" value="Cytidine_deaminase-like"/>
</dbReference>
<dbReference type="SUPFAM" id="SSF53927">
    <property type="entry name" value="Cytidine deaminase-like"/>
    <property type="match status" value="1"/>
</dbReference>
<keyword evidence="21" id="KW-1185">Reference proteome</keyword>